<organism evidence="2 3">
    <name type="scientific">Roseibacillus persicicus</name>
    <dbReference type="NCBI Taxonomy" id="454148"/>
    <lineage>
        <taxon>Bacteria</taxon>
        <taxon>Pseudomonadati</taxon>
        <taxon>Verrucomicrobiota</taxon>
        <taxon>Verrucomicrobiia</taxon>
        <taxon>Verrucomicrobiales</taxon>
        <taxon>Verrucomicrobiaceae</taxon>
        <taxon>Roseibacillus</taxon>
    </lineage>
</organism>
<proteinExistence type="predicted"/>
<sequence>MTVEGETLEVLVVETIPGVGHQVERSSDLNQWETVTEHVYGLGHELAIGLREIVVSTPPSGSGGNPASPLVSQNIPEIVTVTLNVASGGGVVVTWIDSATSSSHSHLIAGQLDPAWASTPLAVWNFEDYMLVTLSPGLDPIEPPEVSQPSPRNQEVLDLVIAKLDEMNAAQAAQLASQINSPTVPPSPGPRQFFRVVTDWSLDSDGDGSLDWIEFSNASSGSGGQNGVTGDAFNADTNGDGIPDGLQLDSDGDSIPDSLDAVPSDTRIDWLAESQPRYAMFQQEGIPLDASGNPQWPVSVNARGEVLYQNGVWRAGNFQPLALAGTGGILAAQPTAIADDGSILGIGDWEVQRFDGTHQFYCYVFWPERSSPPQKAGGESGFMAPVSYAALAPGHPGLLSGGGKAIGHHYSLDVSEDGFHTIAVLEDRKVFSISATGETSVGQVVTPPYEFVAESLNTGFPSFQPIHTFYYGPTFSSLDSKLYTQVLDEVGNEHLSEAGTSGGLLFPTPGNGMLIQRSGYDPELFSDQAPWGTASLGSFRLFRGNGLGYREDGSFWFQGETYEWEQLVPGFQPGESIGIESLGRGGHILAEPFDTASTSTAWLGTPFAVIDNEEFTGVDATSLTSSEPGVAGDRYWVMVPAHGIGEFSLLSPAGAVERYRIANDSLNFLSDDTADNPVEPFLVNSSDPNGVTAALDEEMELVLTDGTHSVAALNSPIGMTIMPRPNLTVAIWPVAGWRMDGGQRIYDKEPLSGANEAFRAKLEEQLNQIFGKQVNAFFTVSLQPMITPDWDVGPPEEAGGSSGTLPSSSQLPEPYDGAMNVGSESEKKAVEDELIKEVADLHVVVMPEPMYQHPTYNSLAEAAGFNETTLRPRIVFVAGYKYDSAEHRQGLCITTAHELGHEFGLGHPDEGRLPAPLLGTNHRLRLMASGTLIPDPKKRKTQLVKGEWDKIAVWIEELEAAKATP</sequence>
<accession>A0A918WF82</accession>
<evidence type="ECO:0008006" key="4">
    <source>
        <dbReference type="Google" id="ProtNLM"/>
    </source>
</evidence>
<gene>
    <name evidence="2" type="ORF">GCM10007100_00880</name>
</gene>
<dbReference type="InterPro" id="IPR018247">
    <property type="entry name" value="EF_Hand_1_Ca_BS"/>
</dbReference>
<dbReference type="Proteomes" id="UP000644507">
    <property type="component" value="Unassembled WGS sequence"/>
</dbReference>
<reference evidence="2" key="1">
    <citation type="journal article" date="2014" name="Int. J. Syst. Evol. Microbiol.">
        <title>Complete genome sequence of Corynebacterium casei LMG S-19264T (=DSM 44701T), isolated from a smear-ripened cheese.</title>
        <authorList>
            <consortium name="US DOE Joint Genome Institute (JGI-PGF)"/>
            <person name="Walter F."/>
            <person name="Albersmeier A."/>
            <person name="Kalinowski J."/>
            <person name="Ruckert C."/>
        </authorList>
    </citation>
    <scope>NUCLEOTIDE SEQUENCE</scope>
    <source>
        <strain evidence="2">KCTC 12988</strain>
    </source>
</reference>
<comment type="caution">
    <text evidence="2">The sequence shown here is derived from an EMBL/GenBank/DDBJ whole genome shotgun (WGS) entry which is preliminary data.</text>
</comment>
<feature type="region of interest" description="Disordered" evidence="1">
    <location>
        <begin position="218"/>
        <end position="239"/>
    </location>
</feature>
<dbReference type="RefSeq" id="WP_189566268.1">
    <property type="nucleotide sequence ID" value="NZ_BMXI01000001.1"/>
</dbReference>
<dbReference type="SUPFAM" id="SSF55486">
    <property type="entry name" value="Metalloproteases ('zincins'), catalytic domain"/>
    <property type="match status" value="1"/>
</dbReference>
<protein>
    <recommendedName>
        <fullName evidence="4">EF-hand domain-containing protein</fullName>
    </recommendedName>
</protein>
<evidence type="ECO:0000313" key="2">
    <source>
        <dbReference type="EMBL" id="GHC40291.1"/>
    </source>
</evidence>
<dbReference type="Gene3D" id="4.10.1080.10">
    <property type="entry name" value="TSP type-3 repeat"/>
    <property type="match status" value="1"/>
</dbReference>
<dbReference type="EMBL" id="BMXI01000001">
    <property type="protein sequence ID" value="GHC40291.1"/>
    <property type="molecule type" value="Genomic_DNA"/>
</dbReference>
<dbReference type="PROSITE" id="PS00018">
    <property type="entry name" value="EF_HAND_1"/>
    <property type="match status" value="1"/>
</dbReference>
<dbReference type="AlphaFoldDB" id="A0A918WF82"/>
<feature type="region of interest" description="Disordered" evidence="1">
    <location>
        <begin position="788"/>
        <end position="827"/>
    </location>
</feature>
<name>A0A918WF82_9BACT</name>
<evidence type="ECO:0000256" key="1">
    <source>
        <dbReference type="SAM" id="MobiDB-lite"/>
    </source>
</evidence>
<evidence type="ECO:0000313" key="3">
    <source>
        <dbReference type="Proteomes" id="UP000644507"/>
    </source>
</evidence>
<dbReference type="InterPro" id="IPR028974">
    <property type="entry name" value="TSP_type-3_rpt"/>
</dbReference>
<reference evidence="2" key="2">
    <citation type="submission" date="2020-09" db="EMBL/GenBank/DDBJ databases">
        <authorList>
            <person name="Sun Q."/>
            <person name="Kim S."/>
        </authorList>
    </citation>
    <scope>NUCLEOTIDE SEQUENCE</scope>
    <source>
        <strain evidence="2">KCTC 12988</strain>
    </source>
</reference>
<dbReference type="SUPFAM" id="SSF103647">
    <property type="entry name" value="TSP type-3 repeat"/>
    <property type="match status" value="1"/>
</dbReference>
<keyword evidence="3" id="KW-1185">Reference proteome</keyword>
<dbReference type="GO" id="GO:0005509">
    <property type="term" value="F:calcium ion binding"/>
    <property type="evidence" value="ECO:0007669"/>
    <property type="project" value="InterPro"/>
</dbReference>